<dbReference type="InterPro" id="IPR023271">
    <property type="entry name" value="Aquaporin-like"/>
</dbReference>
<keyword evidence="2 6" id="KW-0812">Transmembrane</keyword>
<reference evidence="7 8" key="1">
    <citation type="submission" date="2015-07" db="EMBL/GenBank/DDBJ databases">
        <authorList>
            <person name="Noorani M."/>
        </authorList>
    </citation>
    <scope>NUCLEOTIDE SEQUENCE [LARGE SCALE GENOMIC DNA]</scope>
    <source>
        <strain evidence="7 8">CECT 5088</strain>
    </source>
</reference>
<organism evidence="7 8">
    <name type="scientific">Jannaschia rubra</name>
    <dbReference type="NCBI Taxonomy" id="282197"/>
    <lineage>
        <taxon>Bacteria</taxon>
        <taxon>Pseudomonadati</taxon>
        <taxon>Pseudomonadota</taxon>
        <taxon>Alphaproteobacteria</taxon>
        <taxon>Rhodobacterales</taxon>
        <taxon>Roseobacteraceae</taxon>
        <taxon>Jannaschia</taxon>
    </lineage>
</organism>
<comment type="subcellular location">
    <subcellularLocation>
        <location evidence="1">Membrane</location>
        <topology evidence="1">Multi-pass membrane protein</topology>
    </subcellularLocation>
</comment>
<dbReference type="PANTHER" id="PTHR30520">
    <property type="entry name" value="FORMATE TRANSPORTER-RELATED"/>
    <property type="match status" value="1"/>
</dbReference>
<dbReference type="STRING" id="282197.SAMN04488517_10186"/>
<evidence type="ECO:0000256" key="6">
    <source>
        <dbReference type="SAM" id="Phobius"/>
    </source>
</evidence>
<evidence type="ECO:0000256" key="2">
    <source>
        <dbReference type="ARBA" id="ARBA00022692"/>
    </source>
</evidence>
<accession>A0A0M6XN69</accession>
<dbReference type="Proteomes" id="UP000048908">
    <property type="component" value="Unassembled WGS sequence"/>
</dbReference>
<evidence type="ECO:0000313" key="7">
    <source>
        <dbReference type="EMBL" id="CTQ31575.1"/>
    </source>
</evidence>
<feature type="transmembrane region" description="Helical" evidence="6">
    <location>
        <begin position="248"/>
        <end position="268"/>
    </location>
</feature>
<name>A0A0M6XN69_9RHOB</name>
<dbReference type="GO" id="GO:0005886">
    <property type="term" value="C:plasma membrane"/>
    <property type="evidence" value="ECO:0007669"/>
    <property type="project" value="TreeGrafter"/>
</dbReference>
<dbReference type="GO" id="GO:0015499">
    <property type="term" value="F:formate transmembrane transporter activity"/>
    <property type="evidence" value="ECO:0007669"/>
    <property type="project" value="TreeGrafter"/>
</dbReference>
<dbReference type="AlphaFoldDB" id="A0A0M6XN69"/>
<sequence>MNDGRNDADDPSDAETAKAEQEAARAAKREEAETRAKVRERETREKTPTRTEKSLTREERNAVSEHGKLSALTVYSIILREGEEELSRPKTSLWWSGVAAGIGISTSVLVEGVIRANLGSDHIYINLIESLGYTFGFVLVIMCRLQLFTENTITVVLPLLAEPTRKRFLHIARLWAIVFAANMIGTFVTAALAVHGGILADEVLIAVLEISRHVAHFSPFKSLLLGIPSGFFIAALVWMLPSSKGSEVLIIIMFTWLIAAGGFTHVVAGSNEIFTLVFNGELGIVGAFGYHILPVLIGNVLGGTGLFAMLAYGQIHDEM</sequence>
<feature type="transmembrane region" description="Helical" evidence="6">
    <location>
        <begin position="174"/>
        <end position="200"/>
    </location>
</feature>
<evidence type="ECO:0000256" key="5">
    <source>
        <dbReference type="SAM" id="MobiDB-lite"/>
    </source>
</evidence>
<dbReference type="Pfam" id="PF01226">
    <property type="entry name" value="Form_Nir_trans"/>
    <property type="match status" value="1"/>
</dbReference>
<keyword evidence="8" id="KW-1185">Reference proteome</keyword>
<keyword evidence="4 6" id="KW-0472">Membrane</keyword>
<evidence type="ECO:0000313" key="8">
    <source>
        <dbReference type="Proteomes" id="UP000048908"/>
    </source>
</evidence>
<keyword evidence="3 6" id="KW-1133">Transmembrane helix</keyword>
<feature type="region of interest" description="Disordered" evidence="5">
    <location>
        <begin position="1"/>
        <end position="62"/>
    </location>
</feature>
<dbReference type="Gene3D" id="1.20.1080.10">
    <property type="entry name" value="Glycerol uptake facilitator protein"/>
    <property type="match status" value="1"/>
</dbReference>
<evidence type="ECO:0000256" key="3">
    <source>
        <dbReference type="ARBA" id="ARBA00022989"/>
    </source>
</evidence>
<feature type="compositionally biased region" description="Basic and acidic residues" evidence="5">
    <location>
        <begin position="15"/>
        <end position="62"/>
    </location>
</feature>
<feature type="transmembrane region" description="Helical" evidence="6">
    <location>
        <begin position="288"/>
        <end position="312"/>
    </location>
</feature>
<dbReference type="RefSeq" id="WP_082429751.1">
    <property type="nucleotide sequence ID" value="NZ_CANMUL010000003.1"/>
</dbReference>
<feature type="transmembrane region" description="Helical" evidence="6">
    <location>
        <begin position="122"/>
        <end position="143"/>
    </location>
</feature>
<feature type="transmembrane region" description="Helical" evidence="6">
    <location>
        <begin position="220"/>
        <end position="241"/>
    </location>
</feature>
<dbReference type="OrthoDB" id="261587at2"/>
<dbReference type="EMBL" id="CXPG01000009">
    <property type="protein sequence ID" value="CTQ31575.1"/>
    <property type="molecule type" value="Genomic_DNA"/>
</dbReference>
<gene>
    <name evidence="7" type="primary">yfdC</name>
    <name evidence="7" type="ORF">JAN5088_00333</name>
</gene>
<evidence type="ECO:0000256" key="4">
    <source>
        <dbReference type="ARBA" id="ARBA00023136"/>
    </source>
</evidence>
<evidence type="ECO:0000256" key="1">
    <source>
        <dbReference type="ARBA" id="ARBA00004141"/>
    </source>
</evidence>
<dbReference type="PANTHER" id="PTHR30520:SF2">
    <property type="entry name" value="INNER MEMBRANE PROTEIN YFDC"/>
    <property type="match status" value="1"/>
</dbReference>
<protein>
    <submittedName>
        <fullName evidence="7">Inner membrane protein YfdC</fullName>
    </submittedName>
</protein>
<feature type="transmembrane region" description="Helical" evidence="6">
    <location>
        <begin position="93"/>
        <end position="110"/>
    </location>
</feature>
<dbReference type="InterPro" id="IPR000292">
    <property type="entry name" value="For/NO2_transpt"/>
</dbReference>
<proteinExistence type="predicted"/>